<dbReference type="SUPFAM" id="SSF52540">
    <property type="entry name" value="P-loop containing nucleoside triphosphate hydrolases"/>
    <property type="match status" value="1"/>
</dbReference>
<dbReference type="InterPro" id="IPR040632">
    <property type="entry name" value="Sulfotransfer_4"/>
</dbReference>
<proteinExistence type="predicted"/>
<evidence type="ECO:0000313" key="2">
    <source>
        <dbReference type="Proteomes" id="UP000778797"/>
    </source>
</evidence>
<dbReference type="PANTHER" id="PTHR36978">
    <property type="entry name" value="P-LOOP CONTAINING NUCLEOTIDE TRIPHOSPHATE HYDROLASE"/>
    <property type="match status" value="1"/>
</dbReference>
<keyword evidence="2" id="KW-1185">Reference proteome</keyword>
<sequence length="213" mass="24646">MLFKKPKTKLFCIGLNKTGTTTLKTVLKSFDYSLGNQITAELLLEAWNARDFKPIIKYSKTAEAFQDIPFSLPGTYQALDENFKNAKFILTERDSAEQWYKSLTKFHSKLWADGERIPTIEDLKKADYRAPGYTYRANRYIYNTPENDPYNKALMLKFYNEHNQAVKAYFKSRPEKLLTINVSNASDYAKLCLFLNKPVSATDFPWKNKTADA</sequence>
<organism evidence="1 2">
    <name type="scientific">Winogradskyella immobilis</name>
    <dbReference type="NCBI Taxonomy" id="2816852"/>
    <lineage>
        <taxon>Bacteria</taxon>
        <taxon>Pseudomonadati</taxon>
        <taxon>Bacteroidota</taxon>
        <taxon>Flavobacteriia</taxon>
        <taxon>Flavobacteriales</taxon>
        <taxon>Flavobacteriaceae</taxon>
        <taxon>Winogradskyella</taxon>
    </lineage>
</organism>
<comment type="caution">
    <text evidence="1">The sequence shown here is derived from an EMBL/GenBank/DDBJ whole genome shotgun (WGS) entry which is preliminary data.</text>
</comment>
<protein>
    <recommendedName>
        <fullName evidence="3">Sulfotransferase family protein</fullName>
    </recommendedName>
</protein>
<evidence type="ECO:0008006" key="3">
    <source>
        <dbReference type="Google" id="ProtNLM"/>
    </source>
</evidence>
<dbReference type="RefSeq" id="WP_227477401.1">
    <property type="nucleotide sequence ID" value="NZ_JAFMPT010000012.1"/>
</dbReference>
<name>A0ABS8EQW7_9FLAO</name>
<dbReference type="PANTHER" id="PTHR36978:SF4">
    <property type="entry name" value="P-LOOP CONTAINING NUCLEOSIDE TRIPHOSPHATE HYDROLASE PROTEIN"/>
    <property type="match status" value="1"/>
</dbReference>
<gene>
    <name evidence="1" type="ORF">J1C55_09935</name>
</gene>
<dbReference type="Proteomes" id="UP000778797">
    <property type="component" value="Unassembled WGS sequence"/>
</dbReference>
<reference evidence="2" key="1">
    <citation type="submission" date="2021-03" db="EMBL/GenBank/DDBJ databases">
        <title>Genome of Cognatishimia sp. F0-27.</title>
        <authorList>
            <person name="Ping X."/>
        </authorList>
    </citation>
    <scope>NUCLEOTIDE SEQUENCE [LARGE SCALE GENOMIC DNA]</scope>
    <source>
        <strain evidence="2">E313</strain>
    </source>
</reference>
<accession>A0ABS8EQW7</accession>
<dbReference type="InterPro" id="IPR027417">
    <property type="entry name" value="P-loop_NTPase"/>
</dbReference>
<evidence type="ECO:0000313" key="1">
    <source>
        <dbReference type="EMBL" id="MCC1484910.1"/>
    </source>
</evidence>
<dbReference type="Pfam" id="PF17784">
    <property type="entry name" value="Sulfotransfer_4"/>
    <property type="match status" value="1"/>
</dbReference>
<dbReference type="Gene3D" id="3.40.50.300">
    <property type="entry name" value="P-loop containing nucleotide triphosphate hydrolases"/>
    <property type="match status" value="1"/>
</dbReference>
<dbReference type="EMBL" id="JAFMPT010000012">
    <property type="protein sequence ID" value="MCC1484910.1"/>
    <property type="molecule type" value="Genomic_DNA"/>
</dbReference>
<reference evidence="2" key="2">
    <citation type="submission" date="2023-07" db="EMBL/GenBank/DDBJ databases">
        <title>Genome of Winogradskyella sp. E313.</title>
        <authorList>
            <person name="Zhou Y."/>
        </authorList>
    </citation>
    <scope>NUCLEOTIDE SEQUENCE [LARGE SCALE GENOMIC DNA]</scope>
    <source>
        <strain evidence="2">E313</strain>
    </source>
</reference>